<dbReference type="Proteomes" id="UP000322917">
    <property type="component" value="Unassembled WGS sequence"/>
</dbReference>
<dbReference type="AlphaFoldDB" id="A0A1M6BWG1"/>
<reference evidence="3 4" key="1">
    <citation type="submission" date="2016-11" db="EMBL/GenBank/DDBJ databases">
        <authorList>
            <person name="Varghese N."/>
            <person name="Submissions S."/>
        </authorList>
    </citation>
    <scope>NUCLEOTIDE SEQUENCE [LARGE SCALE GENOMIC DNA]</scope>
    <source>
        <strain evidence="3 4">DSM 15287</strain>
    </source>
</reference>
<protein>
    <submittedName>
        <fullName evidence="3">Two-component system, chemotaxis family, response regulator CheY</fullName>
    </submittedName>
</protein>
<name>A0A1M6BWG1_9FIRM</name>
<keyword evidence="4" id="KW-1185">Reference proteome</keyword>
<dbReference type="GO" id="GO:0000160">
    <property type="term" value="P:phosphorelay signal transduction system"/>
    <property type="evidence" value="ECO:0007669"/>
    <property type="project" value="InterPro"/>
</dbReference>
<dbReference type="RefSeq" id="WP_188128172.1">
    <property type="nucleotide sequence ID" value="NZ_FQZD01000005.1"/>
</dbReference>
<dbReference type="PROSITE" id="PS50110">
    <property type="entry name" value="RESPONSE_REGULATORY"/>
    <property type="match status" value="1"/>
</dbReference>
<dbReference type="Gene3D" id="3.40.50.2300">
    <property type="match status" value="1"/>
</dbReference>
<accession>A0A1M6BWG1</accession>
<dbReference type="InterPro" id="IPR011006">
    <property type="entry name" value="CheY-like_superfamily"/>
</dbReference>
<dbReference type="SMART" id="SM00448">
    <property type="entry name" value="REC"/>
    <property type="match status" value="1"/>
</dbReference>
<dbReference type="InterPro" id="IPR001789">
    <property type="entry name" value="Sig_transdc_resp-reg_receiver"/>
</dbReference>
<feature type="domain" description="Response regulatory" evidence="2">
    <location>
        <begin position="3"/>
        <end position="119"/>
    </location>
</feature>
<evidence type="ECO:0000259" key="2">
    <source>
        <dbReference type="PROSITE" id="PS50110"/>
    </source>
</evidence>
<evidence type="ECO:0000256" key="1">
    <source>
        <dbReference type="PROSITE-ProRule" id="PRU00169"/>
    </source>
</evidence>
<evidence type="ECO:0000313" key="4">
    <source>
        <dbReference type="Proteomes" id="UP000322917"/>
    </source>
</evidence>
<dbReference type="InterPro" id="IPR052048">
    <property type="entry name" value="ST_Response_Regulator"/>
</dbReference>
<proteinExistence type="predicted"/>
<sequence>MPRILIVDDSRLFRNSLKKMIEAHLSCEYAEAANGIEALEKHRSFQPDIIFTGIVMPPPDGIALLKIISEIDNKAVLVIISALGSQPAVYKECMTAGAFAVLTKPLKNEMILSVINSIQSELKIGV</sequence>
<dbReference type="PANTHER" id="PTHR43228">
    <property type="entry name" value="TWO-COMPONENT RESPONSE REGULATOR"/>
    <property type="match status" value="1"/>
</dbReference>
<organism evidence="3 4">
    <name type="scientific">Propionispora hippei DSM 15287</name>
    <dbReference type="NCBI Taxonomy" id="1123003"/>
    <lineage>
        <taxon>Bacteria</taxon>
        <taxon>Bacillati</taxon>
        <taxon>Bacillota</taxon>
        <taxon>Negativicutes</taxon>
        <taxon>Selenomonadales</taxon>
        <taxon>Sporomusaceae</taxon>
        <taxon>Propionispora</taxon>
    </lineage>
</organism>
<dbReference type="EMBL" id="FQZD01000005">
    <property type="protein sequence ID" value="SHI53122.1"/>
    <property type="molecule type" value="Genomic_DNA"/>
</dbReference>
<dbReference type="SUPFAM" id="SSF52172">
    <property type="entry name" value="CheY-like"/>
    <property type="match status" value="1"/>
</dbReference>
<dbReference type="Pfam" id="PF00072">
    <property type="entry name" value="Response_reg"/>
    <property type="match status" value="1"/>
</dbReference>
<evidence type="ECO:0000313" key="3">
    <source>
        <dbReference type="EMBL" id="SHI53122.1"/>
    </source>
</evidence>
<gene>
    <name evidence="3" type="ORF">SAMN02745170_00540</name>
</gene>
<comment type="caution">
    <text evidence="1">Lacks conserved residue(s) required for the propagation of feature annotation.</text>
</comment>
<dbReference type="PANTHER" id="PTHR43228:SF1">
    <property type="entry name" value="TWO-COMPONENT RESPONSE REGULATOR ARR22"/>
    <property type="match status" value="1"/>
</dbReference>